<organism evidence="1 2">
    <name type="scientific">Pterulicium gracile</name>
    <dbReference type="NCBI Taxonomy" id="1884261"/>
    <lineage>
        <taxon>Eukaryota</taxon>
        <taxon>Fungi</taxon>
        <taxon>Dikarya</taxon>
        <taxon>Basidiomycota</taxon>
        <taxon>Agaricomycotina</taxon>
        <taxon>Agaricomycetes</taxon>
        <taxon>Agaricomycetidae</taxon>
        <taxon>Agaricales</taxon>
        <taxon>Pleurotineae</taxon>
        <taxon>Pterulaceae</taxon>
        <taxon>Pterulicium</taxon>
    </lineage>
</organism>
<gene>
    <name evidence="1" type="ORF">BDV98DRAFT_604865</name>
</gene>
<accession>A0A5C3QKS7</accession>
<sequence length="145" mass="16564">MDFSLYWTLWSLEEVMAEFTSFAYLLRLLYRMHEDLPLLFLTLRARRLTRSSFSSNPGFLRFCTRDHRPISSSCLDQTDTALSKCLLSTATSTTASSFPLSSESKQVQISAQPHAYKSLTSPPNLSIFLSPTNLLKLETNHQMPY</sequence>
<reference evidence="1 2" key="1">
    <citation type="journal article" date="2019" name="Nat. Ecol. Evol.">
        <title>Megaphylogeny resolves global patterns of mushroom evolution.</title>
        <authorList>
            <person name="Varga T."/>
            <person name="Krizsan K."/>
            <person name="Foldi C."/>
            <person name="Dima B."/>
            <person name="Sanchez-Garcia M."/>
            <person name="Sanchez-Ramirez S."/>
            <person name="Szollosi G.J."/>
            <person name="Szarkandi J.G."/>
            <person name="Papp V."/>
            <person name="Albert L."/>
            <person name="Andreopoulos W."/>
            <person name="Angelini C."/>
            <person name="Antonin V."/>
            <person name="Barry K.W."/>
            <person name="Bougher N.L."/>
            <person name="Buchanan P."/>
            <person name="Buyck B."/>
            <person name="Bense V."/>
            <person name="Catcheside P."/>
            <person name="Chovatia M."/>
            <person name="Cooper J."/>
            <person name="Damon W."/>
            <person name="Desjardin D."/>
            <person name="Finy P."/>
            <person name="Geml J."/>
            <person name="Haridas S."/>
            <person name="Hughes K."/>
            <person name="Justo A."/>
            <person name="Karasinski D."/>
            <person name="Kautmanova I."/>
            <person name="Kiss B."/>
            <person name="Kocsube S."/>
            <person name="Kotiranta H."/>
            <person name="LaButti K.M."/>
            <person name="Lechner B.E."/>
            <person name="Liimatainen K."/>
            <person name="Lipzen A."/>
            <person name="Lukacs Z."/>
            <person name="Mihaltcheva S."/>
            <person name="Morgado L.N."/>
            <person name="Niskanen T."/>
            <person name="Noordeloos M.E."/>
            <person name="Ohm R.A."/>
            <person name="Ortiz-Santana B."/>
            <person name="Ovrebo C."/>
            <person name="Racz N."/>
            <person name="Riley R."/>
            <person name="Savchenko A."/>
            <person name="Shiryaev A."/>
            <person name="Soop K."/>
            <person name="Spirin V."/>
            <person name="Szebenyi C."/>
            <person name="Tomsovsky M."/>
            <person name="Tulloss R.E."/>
            <person name="Uehling J."/>
            <person name="Grigoriev I.V."/>
            <person name="Vagvolgyi C."/>
            <person name="Papp T."/>
            <person name="Martin F.M."/>
            <person name="Miettinen O."/>
            <person name="Hibbett D.S."/>
            <person name="Nagy L.G."/>
        </authorList>
    </citation>
    <scope>NUCLEOTIDE SEQUENCE [LARGE SCALE GENOMIC DNA]</scope>
    <source>
        <strain evidence="1 2">CBS 309.79</strain>
    </source>
</reference>
<name>A0A5C3QKS7_9AGAR</name>
<protein>
    <submittedName>
        <fullName evidence="1">Uncharacterized protein</fullName>
    </submittedName>
</protein>
<evidence type="ECO:0000313" key="2">
    <source>
        <dbReference type="Proteomes" id="UP000305067"/>
    </source>
</evidence>
<dbReference type="AlphaFoldDB" id="A0A5C3QKS7"/>
<proteinExistence type="predicted"/>
<evidence type="ECO:0000313" key="1">
    <source>
        <dbReference type="EMBL" id="TFL01071.1"/>
    </source>
</evidence>
<dbReference type="Proteomes" id="UP000305067">
    <property type="component" value="Unassembled WGS sequence"/>
</dbReference>
<keyword evidence="2" id="KW-1185">Reference proteome</keyword>
<dbReference type="EMBL" id="ML178826">
    <property type="protein sequence ID" value="TFL01071.1"/>
    <property type="molecule type" value="Genomic_DNA"/>
</dbReference>